<reference evidence="2" key="1">
    <citation type="submission" date="2021-03" db="EMBL/GenBank/DDBJ databases">
        <title>Whole genome shotgun sequence of Actinoplanes consettensis NBRC 14913.</title>
        <authorList>
            <person name="Komaki H."/>
            <person name="Tamura T."/>
        </authorList>
    </citation>
    <scope>NUCLEOTIDE SEQUENCE</scope>
    <source>
        <strain evidence="2">NBRC 14913</strain>
    </source>
</reference>
<evidence type="ECO:0000256" key="1">
    <source>
        <dbReference type="SAM" id="MobiDB-lite"/>
    </source>
</evidence>
<comment type="caution">
    <text evidence="2">The sequence shown here is derived from an EMBL/GenBank/DDBJ whole genome shotgun (WGS) entry which is preliminary data.</text>
</comment>
<evidence type="ECO:0000313" key="2">
    <source>
        <dbReference type="EMBL" id="GIM80491.1"/>
    </source>
</evidence>
<evidence type="ECO:0000313" key="3">
    <source>
        <dbReference type="Proteomes" id="UP000680865"/>
    </source>
</evidence>
<dbReference type="Proteomes" id="UP000680865">
    <property type="component" value="Unassembled WGS sequence"/>
</dbReference>
<proteinExistence type="predicted"/>
<keyword evidence="3" id="KW-1185">Reference proteome</keyword>
<accession>A0A919SXG9</accession>
<organism evidence="2 3">
    <name type="scientific">Winogradskya consettensis</name>
    <dbReference type="NCBI Taxonomy" id="113560"/>
    <lineage>
        <taxon>Bacteria</taxon>
        <taxon>Bacillati</taxon>
        <taxon>Actinomycetota</taxon>
        <taxon>Actinomycetes</taxon>
        <taxon>Micromonosporales</taxon>
        <taxon>Micromonosporaceae</taxon>
        <taxon>Winogradskya</taxon>
    </lineage>
</organism>
<sequence length="283" mass="31891">MTRRFALWQADLDGGLCAVPEESLEALAGRERISFVLEHQEPGGGRTRKVFETVLREDVEWQFTEIEWPGDVRAGVLVSVSWHAQKQEVVARTTPLEEPVRVDGVDFFHEYDPKVVTREFEAGKSNRGQVMFAVRRLGRIFPDGSAVLDEATLPAQTKSLGRGAKGTFFRDQAVEQLIREGYLTRVPGSVDAHGYPSYPAVEGQKEAEMLFYAPMLEEVPDPEDPDAQERRDHWVNGFVRKLPPGAQPSEKQLELHERAVESAQLDDSPLAPGYTFVKKHHRT</sequence>
<dbReference type="AlphaFoldDB" id="A0A919SXG9"/>
<feature type="compositionally biased region" description="Basic and acidic residues" evidence="1">
    <location>
        <begin position="251"/>
        <end position="260"/>
    </location>
</feature>
<name>A0A919SXG9_9ACTN</name>
<gene>
    <name evidence="2" type="ORF">Aco04nite_71000</name>
</gene>
<feature type="region of interest" description="Disordered" evidence="1">
    <location>
        <begin position="239"/>
        <end position="283"/>
    </location>
</feature>
<protein>
    <submittedName>
        <fullName evidence="2">Uncharacterized protein</fullName>
    </submittedName>
</protein>
<dbReference type="EMBL" id="BOQP01000043">
    <property type="protein sequence ID" value="GIM80491.1"/>
    <property type="molecule type" value="Genomic_DNA"/>
</dbReference>